<keyword evidence="3" id="KW-1185">Reference proteome</keyword>
<evidence type="ECO:0000256" key="1">
    <source>
        <dbReference type="SAM" id="Phobius"/>
    </source>
</evidence>
<dbReference type="HOGENOM" id="CLU_3371935_0_0_9"/>
<dbReference type="EMBL" id="CP002394">
    <property type="protein sequence ID" value="ADU30352.1"/>
    <property type="molecule type" value="Genomic_DNA"/>
</dbReference>
<name>E6U1I9_EVAC2</name>
<sequence>MEQLIYVGAFLTLFITLPILFIAAVVVERQKEKE</sequence>
<gene>
    <name evidence="2" type="ordered locus">Bcell_2091</name>
</gene>
<dbReference type="Proteomes" id="UP000001401">
    <property type="component" value="Chromosome"/>
</dbReference>
<keyword evidence="1" id="KW-0812">Transmembrane</keyword>
<evidence type="ECO:0000313" key="2">
    <source>
        <dbReference type="EMBL" id="ADU30352.1"/>
    </source>
</evidence>
<protein>
    <submittedName>
        <fullName evidence="2">Uncharacterized protein</fullName>
    </submittedName>
</protein>
<dbReference type="STRING" id="649639.Bcell_2091"/>
<dbReference type="AlphaFoldDB" id="E6U1I9"/>
<accession>E6U1I9</accession>
<proteinExistence type="predicted"/>
<keyword evidence="1" id="KW-0472">Membrane</keyword>
<organism evidence="2 3">
    <name type="scientific">Evansella cellulosilytica (strain ATCC 21833 / DSM 2522 / FERM P-1141 / JCM 9156 / N-4)</name>
    <name type="common">Bacillus cellulosilyticus</name>
    <dbReference type="NCBI Taxonomy" id="649639"/>
    <lineage>
        <taxon>Bacteria</taxon>
        <taxon>Bacillati</taxon>
        <taxon>Bacillota</taxon>
        <taxon>Bacilli</taxon>
        <taxon>Bacillales</taxon>
        <taxon>Bacillaceae</taxon>
        <taxon>Evansella</taxon>
    </lineage>
</organism>
<reference evidence="2" key="1">
    <citation type="submission" date="2010-12" db="EMBL/GenBank/DDBJ databases">
        <title>Complete sequence of Bacillus cellulosilyticus DSM 2522.</title>
        <authorList>
            <consortium name="US DOE Joint Genome Institute"/>
            <person name="Lucas S."/>
            <person name="Copeland A."/>
            <person name="Lapidus A."/>
            <person name="Cheng J.-F."/>
            <person name="Bruce D."/>
            <person name="Goodwin L."/>
            <person name="Pitluck S."/>
            <person name="Chertkov O."/>
            <person name="Detter J.C."/>
            <person name="Han C."/>
            <person name="Tapia R."/>
            <person name="Land M."/>
            <person name="Hauser L."/>
            <person name="Jeffries C."/>
            <person name="Kyrpides N."/>
            <person name="Ivanova N."/>
            <person name="Mikhailova N."/>
            <person name="Brumm P."/>
            <person name="Mead D."/>
            <person name="Woyke T."/>
        </authorList>
    </citation>
    <scope>NUCLEOTIDE SEQUENCE [LARGE SCALE GENOMIC DNA]</scope>
    <source>
        <strain evidence="2">DSM 2522</strain>
    </source>
</reference>
<keyword evidence="1" id="KW-1133">Transmembrane helix</keyword>
<evidence type="ECO:0000313" key="3">
    <source>
        <dbReference type="Proteomes" id="UP000001401"/>
    </source>
</evidence>
<feature type="transmembrane region" description="Helical" evidence="1">
    <location>
        <begin position="6"/>
        <end position="27"/>
    </location>
</feature>
<dbReference type="KEGG" id="bco:Bcell_2091"/>